<gene>
    <name evidence="6" type="ORF">DF3PA_50109</name>
</gene>
<dbReference type="InterPro" id="IPR023346">
    <property type="entry name" value="Lysozyme-like_dom_sf"/>
</dbReference>
<dbReference type="PANTHER" id="PTHR37423">
    <property type="entry name" value="SOLUBLE LYTIC MUREIN TRANSGLYCOSYLASE-RELATED"/>
    <property type="match status" value="1"/>
</dbReference>
<feature type="chain" id="PRO_5024392801" description="Transglycosylase SLT domain-containing protein" evidence="4">
    <location>
        <begin position="34"/>
        <end position="666"/>
    </location>
</feature>
<name>A0A564WG65_9PROT</name>
<dbReference type="Pfam" id="PF01464">
    <property type="entry name" value="SLT"/>
    <property type="match status" value="1"/>
</dbReference>
<feature type="domain" description="Transglycosylase SLT" evidence="5">
    <location>
        <begin position="508"/>
        <end position="610"/>
    </location>
</feature>
<dbReference type="Gene3D" id="1.25.20.10">
    <property type="entry name" value="Bacterial muramidases"/>
    <property type="match status" value="1"/>
</dbReference>
<evidence type="ECO:0000256" key="1">
    <source>
        <dbReference type="ARBA" id="ARBA00007734"/>
    </source>
</evidence>
<comment type="similarity">
    <text evidence="2">Belongs to the virb1 family.</text>
</comment>
<evidence type="ECO:0000256" key="2">
    <source>
        <dbReference type="ARBA" id="ARBA00009387"/>
    </source>
</evidence>
<accession>A0A564WG65</accession>
<evidence type="ECO:0000256" key="4">
    <source>
        <dbReference type="SAM" id="SignalP"/>
    </source>
</evidence>
<dbReference type="Gene3D" id="1.10.530.10">
    <property type="match status" value="1"/>
</dbReference>
<proteinExistence type="inferred from homology"/>
<dbReference type="GO" id="GO:0042597">
    <property type="term" value="C:periplasmic space"/>
    <property type="evidence" value="ECO:0007669"/>
    <property type="project" value="InterPro"/>
</dbReference>
<dbReference type="PANTHER" id="PTHR37423:SF2">
    <property type="entry name" value="MEMBRANE-BOUND LYTIC MUREIN TRANSGLYCOSYLASE C"/>
    <property type="match status" value="1"/>
</dbReference>
<evidence type="ECO:0000313" key="6">
    <source>
        <dbReference type="EMBL" id="VUX47462.1"/>
    </source>
</evidence>
<organism evidence="6 7">
    <name type="scientific">Candidatus Defluviicoccus seviourii</name>
    <dbReference type="NCBI Taxonomy" id="2565273"/>
    <lineage>
        <taxon>Bacteria</taxon>
        <taxon>Pseudomonadati</taxon>
        <taxon>Pseudomonadota</taxon>
        <taxon>Alphaproteobacteria</taxon>
        <taxon>Rhodospirillales</taxon>
        <taxon>Rhodospirillaceae</taxon>
        <taxon>Defluviicoccus</taxon>
    </lineage>
</organism>
<protein>
    <recommendedName>
        <fullName evidence="5">Transglycosylase SLT domain-containing protein</fullName>
    </recommendedName>
</protein>
<comment type="caution">
    <text evidence="6">The sequence shown here is derived from an EMBL/GenBank/DDBJ whole genome shotgun (WGS) entry which is preliminary data.</text>
</comment>
<dbReference type="SUPFAM" id="SSF53955">
    <property type="entry name" value="Lysozyme-like"/>
    <property type="match status" value="1"/>
</dbReference>
<evidence type="ECO:0000313" key="7">
    <source>
        <dbReference type="Proteomes" id="UP000326641"/>
    </source>
</evidence>
<sequence length="666" mass="72733">MVNPSRPKRDICRVAAAAVSIMAALLAAAPARAAGFAGDDYSLGRQALAAARSGRCWEASSLASGITEPVAVKVAMWTCITRSDGAASFSEIARFVSENPDWPEQKQMRQRAEEAITVGTMADETVAWFGRFPPVSGTGRVRYVEALQAVGRDAEAAEVARKAWIESDIPPADERALLSGFGWALDSEAHRQRLDRLLWQGNIAAAERLLNEVDADTRALANARIGLRRLRISPYAAFDSVPARLQDDPGLRYEMVRWYRKQGPQSEARRLLANYPSNGGYAELWWTERAALARDARNQGSYDEAYALVRPHGLTNGSEYVDAEWLAGWLALRFLNDPRTAFGHFTSLYDNVRYPVSLARAGYWAGRAATVMGRGSTATEWYRKAAEHQSVFYGQLAQNQIEPGAGKPLPPDPQPGAAERQALADHELARAARLLAALGEQDSLRSFLIRLVEIKDTPGWRQAVASFAEGLSRGDLAVLVSRRAIRDGHLLVASGYPVVSVPRTFNGYQDSVEDALILAVIRQESGFDVGAVSSAGARGLMQLMPATARQVASKLNVSFSPSALTQDPEYNVNLGQSYLASLLGRFSGSYVLAVAGYNAGPARASRWLDEIGDPRVSVEEAVDWIEKIPLSETRNYVQRTMENLQVYRAILGGWVVPPALASDLVR</sequence>
<dbReference type="InterPro" id="IPR008258">
    <property type="entry name" value="Transglycosylase_SLT_dom_1"/>
</dbReference>
<keyword evidence="7" id="KW-1185">Reference proteome</keyword>
<dbReference type="SUPFAM" id="SSF48435">
    <property type="entry name" value="Bacterial muramidases"/>
    <property type="match status" value="1"/>
</dbReference>
<dbReference type="Proteomes" id="UP000326641">
    <property type="component" value="Unassembled WGS sequence"/>
</dbReference>
<feature type="signal peptide" evidence="4">
    <location>
        <begin position="1"/>
        <end position="33"/>
    </location>
</feature>
<evidence type="ECO:0000256" key="3">
    <source>
        <dbReference type="ARBA" id="ARBA00022729"/>
    </source>
</evidence>
<dbReference type="CDD" id="cd13401">
    <property type="entry name" value="Slt70-like"/>
    <property type="match status" value="1"/>
</dbReference>
<comment type="similarity">
    <text evidence="1">Belongs to the transglycosylase Slt family.</text>
</comment>
<dbReference type="GO" id="GO:0004553">
    <property type="term" value="F:hydrolase activity, hydrolyzing O-glycosyl compounds"/>
    <property type="evidence" value="ECO:0007669"/>
    <property type="project" value="InterPro"/>
</dbReference>
<reference evidence="6" key="1">
    <citation type="submission" date="2018-11" db="EMBL/GenBank/DDBJ databases">
        <authorList>
            <person name="Onetto C."/>
        </authorList>
    </citation>
    <scope>NUCLEOTIDE SEQUENCE [LARGE SCALE GENOMIC DNA]</scope>
</reference>
<keyword evidence="3 4" id="KW-0732">Signal</keyword>
<evidence type="ECO:0000259" key="5">
    <source>
        <dbReference type="Pfam" id="PF01464"/>
    </source>
</evidence>
<dbReference type="InterPro" id="IPR008939">
    <property type="entry name" value="Lytic_TGlycosylase_superhlx_U"/>
</dbReference>
<dbReference type="EMBL" id="UXAT02000045">
    <property type="protein sequence ID" value="VUX47462.1"/>
    <property type="molecule type" value="Genomic_DNA"/>
</dbReference>
<dbReference type="AlphaFoldDB" id="A0A564WG65"/>